<evidence type="ECO:0000256" key="1">
    <source>
        <dbReference type="SAM" id="MobiDB-lite"/>
    </source>
</evidence>
<gene>
    <name evidence="2" type="ORF">CBM2587_A230002</name>
</gene>
<accession>A0A976A164</accession>
<name>A0A976A164_9BURK</name>
<dbReference type="AlphaFoldDB" id="A0A976A164"/>
<reference evidence="2 3" key="1">
    <citation type="submission" date="2018-01" db="EMBL/GenBank/DDBJ databases">
        <authorList>
            <person name="Clerissi C."/>
        </authorList>
    </citation>
    <scope>NUCLEOTIDE SEQUENCE [LARGE SCALE GENOMIC DNA]</scope>
    <source>
        <strain evidence="2">Cupriavidus sp. LMG 19464</strain>
    </source>
</reference>
<dbReference type="Proteomes" id="UP000256780">
    <property type="component" value="Chromosome CBM2587_a"/>
</dbReference>
<evidence type="ECO:0000313" key="3">
    <source>
        <dbReference type="Proteomes" id="UP000256780"/>
    </source>
</evidence>
<sequence length="54" mass="5459">MQALAGAAPAPTPGDGHQTCGKPPSDAALGFFAIRRPVPLAPLANEVMSHHGKT</sequence>
<protein>
    <submittedName>
        <fullName evidence="2">Uncharacterized protein</fullName>
    </submittedName>
</protein>
<proteinExistence type="predicted"/>
<comment type="caution">
    <text evidence="2">The sequence shown here is derived from an EMBL/GenBank/DDBJ whole genome shotgun (WGS) entry which is preliminary data.</text>
</comment>
<dbReference type="EMBL" id="OFSQ01000016">
    <property type="protein sequence ID" value="SOY51019.1"/>
    <property type="molecule type" value="Genomic_DNA"/>
</dbReference>
<feature type="region of interest" description="Disordered" evidence="1">
    <location>
        <begin position="1"/>
        <end position="27"/>
    </location>
</feature>
<feature type="compositionally biased region" description="Low complexity" evidence="1">
    <location>
        <begin position="1"/>
        <end position="16"/>
    </location>
</feature>
<organism evidence="2 3">
    <name type="scientific">Cupriavidus taiwanensis</name>
    <dbReference type="NCBI Taxonomy" id="164546"/>
    <lineage>
        <taxon>Bacteria</taxon>
        <taxon>Pseudomonadati</taxon>
        <taxon>Pseudomonadota</taxon>
        <taxon>Betaproteobacteria</taxon>
        <taxon>Burkholderiales</taxon>
        <taxon>Burkholderiaceae</taxon>
        <taxon>Cupriavidus</taxon>
    </lineage>
</organism>
<evidence type="ECO:0000313" key="2">
    <source>
        <dbReference type="EMBL" id="SOY51019.1"/>
    </source>
</evidence>